<feature type="transmembrane region" description="Helical" evidence="1">
    <location>
        <begin position="86"/>
        <end position="104"/>
    </location>
</feature>
<feature type="transmembrane region" description="Helical" evidence="1">
    <location>
        <begin position="196"/>
        <end position="213"/>
    </location>
</feature>
<keyword evidence="3" id="KW-1185">Reference proteome</keyword>
<name>A0A4Y3WSF9_9PSEU</name>
<evidence type="ECO:0000256" key="1">
    <source>
        <dbReference type="SAM" id="Phobius"/>
    </source>
</evidence>
<gene>
    <name evidence="2" type="ORF">PHY01_40070</name>
</gene>
<dbReference type="Pfam" id="PF17197">
    <property type="entry name" value="DUF5134"/>
    <property type="match status" value="1"/>
</dbReference>
<feature type="transmembrane region" description="Helical" evidence="1">
    <location>
        <begin position="6"/>
        <end position="27"/>
    </location>
</feature>
<sequence>MGPDLTWWNVPFGLACLLAGAGYLALLAVRRAPAVTALAHAAMGLGMAAMFLPALDPVPHAAWVALFVVSGAWFGAEALRAGTVGGPAGALVVGAAAMLFMLLVGHDHAATSAGPVDPEHAHHAASGGSGALLVTVLALVFAAWYATDLVRHATHRSADVPAADVPAADVPAADVPAAGAPVAVVERAAVRVSPQVVAHVVMSVAMLVMLLGMA</sequence>
<proteinExistence type="predicted"/>
<reference evidence="2 3" key="1">
    <citation type="submission" date="2019-06" db="EMBL/GenBank/DDBJ databases">
        <title>Whole genome shotgun sequence of Pseudonocardia hydrocarbonoxydans NBRC 14498.</title>
        <authorList>
            <person name="Hosoyama A."/>
            <person name="Uohara A."/>
            <person name="Ohji S."/>
            <person name="Ichikawa N."/>
        </authorList>
    </citation>
    <scope>NUCLEOTIDE SEQUENCE [LARGE SCALE GENOMIC DNA]</scope>
    <source>
        <strain evidence="2 3">NBRC 14498</strain>
    </source>
</reference>
<dbReference type="InterPro" id="IPR033458">
    <property type="entry name" value="DUF5134"/>
</dbReference>
<comment type="caution">
    <text evidence="2">The sequence shown here is derived from an EMBL/GenBank/DDBJ whole genome shotgun (WGS) entry which is preliminary data.</text>
</comment>
<keyword evidence="1" id="KW-0812">Transmembrane</keyword>
<keyword evidence="1" id="KW-1133">Transmembrane helix</keyword>
<protein>
    <recommendedName>
        <fullName evidence="4">DUF5134 domain-containing protein</fullName>
    </recommendedName>
</protein>
<feature type="transmembrane region" description="Helical" evidence="1">
    <location>
        <begin position="124"/>
        <end position="146"/>
    </location>
</feature>
<dbReference type="RefSeq" id="WP_170183894.1">
    <property type="nucleotide sequence ID" value="NZ_BAAARZ010000039.1"/>
</dbReference>
<feature type="transmembrane region" description="Helical" evidence="1">
    <location>
        <begin position="61"/>
        <end position="79"/>
    </location>
</feature>
<evidence type="ECO:0000313" key="2">
    <source>
        <dbReference type="EMBL" id="GEC21724.1"/>
    </source>
</evidence>
<accession>A0A4Y3WSF9</accession>
<dbReference type="Proteomes" id="UP000320338">
    <property type="component" value="Unassembled WGS sequence"/>
</dbReference>
<feature type="transmembrane region" description="Helical" evidence="1">
    <location>
        <begin position="34"/>
        <end position="55"/>
    </location>
</feature>
<dbReference type="AlphaFoldDB" id="A0A4Y3WSF9"/>
<evidence type="ECO:0000313" key="3">
    <source>
        <dbReference type="Proteomes" id="UP000320338"/>
    </source>
</evidence>
<keyword evidence="1" id="KW-0472">Membrane</keyword>
<organism evidence="2 3">
    <name type="scientific">Pseudonocardia hydrocarbonoxydans</name>
    <dbReference type="NCBI Taxonomy" id="76726"/>
    <lineage>
        <taxon>Bacteria</taxon>
        <taxon>Bacillati</taxon>
        <taxon>Actinomycetota</taxon>
        <taxon>Actinomycetes</taxon>
        <taxon>Pseudonocardiales</taxon>
        <taxon>Pseudonocardiaceae</taxon>
        <taxon>Pseudonocardia</taxon>
    </lineage>
</organism>
<dbReference type="EMBL" id="BJNG01000036">
    <property type="protein sequence ID" value="GEC21724.1"/>
    <property type="molecule type" value="Genomic_DNA"/>
</dbReference>
<evidence type="ECO:0008006" key="4">
    <source>
        <dbReference type="Google" id="ProtNLM"/>
    </source>
</evidence>